<dbReference type="AlphaFoldDB" id="W9XB08"/>
<comment type="caution">
    <text evidence="2">The sequence shown here is derived from an EMBL/GenBank/DDBJ whole genome shotgun (WGS) entry which is preliminary data.</text>
</comment>
<dbReference type="RefSeq" id="XP_007741610.1">
    <property type="nucleotide sequence ID" value="XM_007743420.1"/>
</dbReference>
<protein>
    <submittedName>
        <fullName evidence="2">Uncharacterized protein</fullName>
    </submittedName>
</protein>
<organism evidence="2 3">
    <name type="scientific">Cladophialophora psammophila CBS 110553</name>
    <dbReference type="NCBI Taxonomy" id="1182543"/>
    <lineage>
        <taxon>Eukaryota</taxon>
        <taxon>Fungi</taxon>
        <taxon>Dikarya</taxon>
        <taxon>Ascomycota</taxon>
        <taxon>Pezizomycotina</taxon>
        <taxon>Eurotiomycetes</taxon>
        <taxon>Chaetothyriomycetidae</taxon>
        <taxon>Chaetothyriales</taxon>
        <taxon>Herpotrichiellaceae</taxon>
        <taxon>Cladophialophora</taxon>
    </lineage>
</organism>
<dbReference type="OrthoDB" id="4159735at2759"/>
<evidence type="ECO:0000256" key="1">
    <source>
        <dbReference type="SAM" id="MobiDB-lite"/>
    </source>
</evidence>
<dbReference type="HOGENOM" id="CLU_2072898_0_0_1"/>
<evidence type="ECO:0000313" key="2">
    <source>
        <dbReference type="EMBL" id="EXJ74510.1"/>
    </source>
</evidence>
<proteinExistence type="predicted"/>
<dbReference type="Proteomes" id="UP000019471">
    <property type="component" value="Unassembled WGS sequence"/>
</dbReference>
<dbReference type="GeneID" id="19187537"/>
<reference evidence="2 3" key="1">
    <citation type="submission" date="2013-03" db="EMBL/GenBank/DDBJ databases">
        <title>The Genome Sequence of Cladophialophora psammophila CBS 110553.</title>
        <authorList>
            <consortium name="The Broad Institute Genomics Platform"/>
            <person name="Cuomo C."/>
            <person name="de Hoog S."/>
            <person name="Gorbushina A."/>
            <person name="Walker B."/>
            <person name="Young S.K."/>
            <person name="Zeng Q."/>
            <person name="Gargeya S."/>
            <person name="Fitzgerald M."/>
            <person name="Haas B."/>
            <person name="Abouelleil A."/>
            <person name="Allen A.W."/>
            <person name="Alvarado L."/>
            <person name="Arachchi H.M."/>
            <person name="Berlin A.M."/>
            <person name="Chapman S.B."/>
            <person name="Gainer-Dewar J."/>
            <person name="Goldberg J."/>
            <person name="Griggs A."/>
            <person name="Gujja S."/>
            <person name="Hansen M."/>
            <person name="Howarth C."/>
            <person name="Imamovic A."/>
            <person name="Ireland A."/>
            <person name="Larimer J."/>
            <person name="McCowan C."/>
            <person name="Murphy C."/>
            <person name="Pearson M."/>
            <person name="Poon T.W."/>
            <person name="Priest M."/>
            <person name="Roberts A."/>
            <person name="Saif S."/>
            <person name="Shea T."/>
            <person name="Sisk P."/>
            <person name="Sykes S."/>
            <person name="Wortman J."/>
            <person name="Nusbaum C."/>
            <person name="Birren B."/>
        </authorList>
    </citation>
    <scope>NUCLEOTIDE SEQUENCE [LARGE SCALE GENOMIC DNA]</scope>
    <source>
        <strain evidence="2 3">CBS 110553</strain>
    </source>
</reference>
<gene>
    <name evidence="2" type="ORF">A1O5_02806</name>
</gene>
<dbReference type="EMBL" id="AMGX01000003">
    <property type="protein sequence ID" value="EXJ74510.1"/>
    <property type="molecule type" value="Genomic_DNA"/>
</dbReference>
<keyword evidence="3" id="KW-1185">Reference proteome</keyword>
<accession>W9XB08</accession>
<sequence length="118" mass="12541">MGEEEDLGGGFMNLGLFHLAAMPSIPCGSEAKATAIYQTESGGSHEASPAEGDNIIKLPKRRRKARMNEVDEGTQLLTGRERATSDKSLSGDGHRTESPSKPTDIAGRTISEISKGKL</sequence>
<name>W9XB08_9EURO</name>
<feature type="region of interest" description="Disordered" evidence="1">
    <location>
        <begin position="38"/>
        <end position="118"/>
    </location>
</feature>
<evidence type="ECO:0000313" key="3">
    <source>
        <dbReference type="Proteomes" id="UP000019471"/>
    </source>
</evidence>